<name>Q727I8_NITV2</name>
<dbReference type="HOGENOM" id="CLU_125939_4_1_7"/>
<reference evidence="6 7" key="1">
    <citation type="journal article" date="2004" name="Nat. Biotechnol.">
        <title>The genome sequence of the anaerobic, sulfate-reducing bacterium Desulfovibrio vulgaris Hildenborough.</title>
        <authorList>
            <person name="Heidelberg J.F."/>
            <person name="Seshadri R."/>
            <person name="Haveman S.A."/>
            <person name="Hemme C.L."/>
            <person name="Paulsen I.T."/>
            <person name="Kolonay J.F."/>
            <person name="Eisen J.A."/>
            <person name="Ward N."/>
            <person name="Methe B."/>
            <person name="Brinkac L.M."/>
            <person name="Daugherty S.C."/>
            <person name="Deboy R.T."/>
            <person name="Dodson R.J."/>
            <person name="Durkin A.S."/>
            <person name="Madupu R."/>
            <person name="Nelson W.C."/>
            <person name="Sullivan S.A."/>
            <person name="Fouts D."/>
            <person name="Haft D.H."/>
            <person name="Selengut J."/>
            <person name="Peterson J.D."/>
            <person name="Davidsen T.M."/>
            <person name="Zafar N."/>
            <person name="Zhou L."/>
            <person name="Radune D."/>
            <person name="Dimitrov G."/>
            <person name="Hance M."/>
            <person name="Tran K."/>
            <person name="Khouri H."/>
            <person name="Gill J."/>
            <person name="Utterback T.R."/>
            <person name="Feldblyum T.V."/>
            <person name="Wall J.D."/>
            <person name="Voordouw G."/>
            <person name="Fraser C.M."/>
        </authorList>
    </citation>
    <scope>NUCLEOTIDE SEQUENCE [LARGE SCALE GENOMIC DNA]</scope>
    <source>
        <strain evidence="7">ATCC 29579 / DSM 644 / NCIMB 8303 / VKM B-1760 / Hildenborough</strain>
    </source>
</reference>
<sequence length="162" mass="17941">MFDQLALWCGIQCRELTENSVFKSALAAVFAWVAGMLGGVANVLPFLAILLVLDYVLGFVRACRIRRISGAKMRAGAWKFLFYFAAVFVVATVDGALGKAWTLFHVPMGAFFVFYLCVNEAMSCLDHLKFFGVPIPEWLSTRLRDYRETICPPAGRAASGTK</sequence>
<dbReference type="AlphaFoldDB" id="Q727I8"/>
<dbReference type="STRING" id="882.DVU_2867"/>
<evidence type="ECO:0000313" key="7">
    <source>
        <dbReference type="Proteomes" id="UP000002194"/>
    </source>
</evidence>
<gene>
    <name evidence="6" type="ordered locus">DVU_2867</name>
</gene>
<dbReference type="OrthoDB" id="5460937at2"/>
<keyword evidence="4 5" id="KW-0472">Membrane</keyword>
<organism evidence="6 7">
    <name type="scientific">Nitratidesulfovibrio vulgaris (strain ATCC 29579 / DSM 644 / CCUG 34227 / NCIMB 8303 / VKM B-1760 / Hildenborough)</name>
    <name type="common">Desulfovibrio vulgaris</name>
    <dbReference type="NCBI Taxonomy" id="882"/>
    <lineage>
        <taxon>Bacteria</taxon>
        <taxon>Pseudomonadati</taxon>
        <taxon>Thermodesulfobacteriota</taxon>
        <taxon>Desulfovibrionia</taxon>
        <taxon>Desulfovibrionales</taxon>
        <taxon>Desulfovibrionaceae</taxon>
        <taxon>Nitratidesulfovibrio</taxon>
    </lineage>
</organism>
<dbReference type="eggNOG" id="COG4824">
    <property type="taxonomic scope" value="Bacteria"/>
</dbReference>
<dbReference type="EnsemblBacteria" id="AAS97339">
    <property type="protein sequence ID" value="AAS97339"/>
    <property type="gene ID" value="DVU_2867"/>
</dbReference>
<feature type="transmembrane region" description="Helical" evidence="5">
    <location>
        <begin position="80"/>
        <end position="97"/>
    </location>
</feature>
<evidence type="ECO:0000256" key="1">
    <source>
        <dbReference type="ARBA" id="ARBA00004141"/>
    </source>
</evidence>
<accession>Q727I8</accession>
<evidence type="ECO:0000256" key="4">
    <source>
        <dbReference type="ARBA" id="ARBA00023136"/>
    </source>
</evidence>
<feature type="transmembrane region" description="Helical" evidence="5">
    <location>
        <begin position="103"/>
        <end position="122"/>
    </location>
</feature>
<evidence type="ECO:0000256" key="3">
    <source>
        <dbReference type="ARBA" id="ARBA00022989"/>
    </source>
</evidence>
<dbReference type="PATRIC" id="fig|882.5.peg.2589"/>
<protein>
    <submittedName>
        <fullName evidence="6">Holin</fullName>
    </submittedName>
</protein>
<dbReference type="PaxDb" id="882-DVU_2867"/>
<evidence type="ECO:0000313" key="6">
    <source>
        <dbReference type="EMBL" id="AAS97339.1"/>
    </source>
</evidence>
<feature type="transmembrane region" description="Helical" evidence="5">
    <location>
        <begin position="29"/>
        <end position="60"/>
    </location>
</feature>
<dbReference type="NCBIfam" id="TIGR01593">
    <property type="entry name" value="holin_tox_secr"/>
    <property type="match status" value="1"/>
</dbReference>
<proteinExistence type="predicted"/>
<dbReference type="EMBL" id="AE017285">
    <property type="protein sequence ID" value="AAS97339.1"/>
    <property type="molecule type" value="Genomic_DNA"/>
</dbReference>
<dbReference type="Proteomes" id="UP000002194">
    <property type="component" value="Chromosome"/>
</dbReference>
<dbReference type="KEGG" id="dvu:DVU_2867"/>
<dbReference type="RefSeq" id="WP_010940129.1">
    <property type="nucleotide sequence ID" value="NC_002937.3"/>
</dbReference>
<evidence type="ECO:0000256" key="5">
    <source>
        <dbReference type="SAM" id="Phobius"/>
    </source>
</evidence>
<dbReference type="Pfam" id="PF05105">
    <property type="entry name" value="Phage_holin_4_1"/>
    <property type="match status" value="1"/>
</dbReference>
<dbReference type="InterPro" id="IPR006480">
    <property type="entry name" value="Phage_holin_4_1"/>
</dbReference>
<dbReference type="PhylomeDB" id="Q727I8"/>
<keyword evidence="2 5" id="KW-0812">Transmembrane</keyword>
<comment type="subcellular location">
    <subcellularLocation>
        <location evidence="1">Membrane</location>
        <topology evidence="1">Multi-pass membrane protein</topology>
    </subcellularLocation>
</comment>
<evidence type="ECO:0000256" key="2">
    <source>
        <dbReference type="ARBA" id="ARBA00022692"/>
    </source>
</evidence>
<dbReference type="GO" id="GO:0016020">
    <property type="term" value="C:membrane"/>
    <property type="evidence" value="ECO:0007669"/>
    <property type="project" value="UniProtKB-SubCell"/>
</dbReference>
<keyword evidence="3 5" id="KW-1133">Transmembrane helix</keyword>
<keyword evidence="7" id="KW-1185">Reference proteome</keyword>